<dbReference type="EMBL" id="CP136863">
    <property type="protein sequence ID" value="WOJ91684.1"/>
    <property type="molecule type" value="Genomic_DNA"/>
</dbReference>
<dbReference type="InterPro" id="IPR010406">
    <property type="entry name" value="DUF1003"/>
</dbReference>
<keyword evidence="1" id="KW-1133">Transmembrane helix</keyword>
<evidence type="ECO:0000313" key="3">
    <source>
        <dbReference type="Proteomes" id="UP001626536"/>
    </source>
</evidence>
<accession>A0ABZ0HZ36</accession>
<geneLocation type="plasmid" evidence="2 3">
    <name>pRX1</name>
</geneLocation>
<dbReference type="Pfam" id="PF06210">
    <property type="entry name" value="DUF1003"/>
    <property type="match status" value="1"/>
</dbReference>
<sequence length="188" mass="20581">MANTNLPLSLLPAHIEETVRSIARLHGEHHQNTTPLQRTVDRMTALVGRPQFIGVLTAIVAGWVSLNLFAAALGFRPIDPPPFSGLASAGSLASLYIVVLILATQRREYQLAQLREQLTLELAILSEQKTAKVIQLLEESRRDNPLIRDRVDQEADAMAQPADAQSVLEAIKESHAEAEQIGGRAENP</sequence>
<evidence type="ECO:0000256" key="1">
    <source>
        <dbReference type="SAM" id="Phobius"/>
    </source>
</evidence>
<dbReference type="RefSeq" id="WP_318655111.1">
    <property type="nucleotide sequence ID" value="NZ_CP136863.1"/>
</dbReference>
<organism evidence="2 3">
    <name type="scientific">Methylocapsa polymorpha</name>
    <dbReference type="NCBI Taxonomy" id="3080828"/>
    <lineage>
        <taxon>Bacteria</taxon>
        <taxon>Pseudomonadati</taxon>
        <taxon>Pseudomonadota</taxon>
        <taxon>Alphaproteobacteria</taxon>
        <taxon>Hyphomicrobiales</taxon>
        <taxon>Beijerinckiaceae</taxon>
        <taxon>Methylocapsa</taxon>
    </lineage>
</organism>
<keyword evidence="1" id="KW-0812">Transmembrane</keyword>
<gene>
    <name evidence="2" type="ORF">RZS28_19760</name>
</gene>
<protein>
    <submittedName>
        <fullName evidence="2">DUF1003 domain-containing protein</fullName>
    </submittedName>
</protein>
<keyword evidence="2" id="KW-0614">Plasmid</keyword>
<keyword evidence="3" id="KW-1185">Reference proteome</keyword>
<dbReference type="Proteomes" id="UP001626536">
    <property type="component" value="Plasmid pRX1"/>
</dbReference>
<name>A0ABZ0HZ36_9HYPH</name>
<evidence type="ECO:0000313" key="2">
    <source>
        <dbReference type="EMBL" id="WOJ91684.1"/>
    </source>
</evidence>
<proteinExistence type="predicted"/>
<feature type="transmembrane region" description="Helical" evidence="1">
    <location>
        <begin position="85"/>
        <end position="103"/>
    </location>
</feature>
<reference evidence="2 3" key="1">
    <citation type="submission" date="2023-10" db="EMBL/GenBank/DDBJ databases">
        <title>Novel methanotroph of the genus Methylocapsa from a subarctic wetland.</title>
        <authorList>
            <person name="Belova S.E."/>
            <person name="Oshkin I.Y."/>
            <person name="Miroshnikov K."/>
            <person name="Dedysh S.N."/>
        </authorList>
    </citation>
    <scope>NUCLEOTIDE SEQUENCE [LARGE SCALE GENOMIC DNA]</scope>
    <source>
        <strain evidence="2 3">RX1</strain>
        <plasmid evidence="2 3">pRX1</plasmid>
    </source>
</reference>
<feature type="transmembrane region" description="Helical" evidence="1">
    <location>
        <begin position="52"/>
        <end position="73"/>
    </location>
</feature>
<keyword evidence="1" id="KW-0472">Membrane</keyword>